<dbReference type="EMBL" id="UYWX01004302">
    <property type="protein sequence ID" value="VDM24826.1"/>
    <property type="molecule type" value="Genomic_DNA"/>
</dbReference>
<dbReference type="STRING" id="6205.A0A0R3WUG9"/>
<reference evidence="3" key="1">
    <citation type="submission" date="2017-02" db="UniProtKB">
        <authorList>
            <consortium name="WormBaseParasite"/>
        </authorList>
    </citation>
    <scope>IDENTIFICATION</scope>
</reference>
<keyword evidence="2" id="KW-1185">Reference proteome</keyword>
<dbReference type="Proteomes" id="UP000274429">
    <property type="component" value="Unassembled WGS sequence"/>
</dbReference>
<reference evidence="1 2" key="2">
    <citation type="submission" date="2018-11" db="EMBL/GenBank/DDBJ databases">
        <authorList>
            <consortium name="Pathogen Informatics"/>
        </authorList>
    </citation>
    <scope>NUCLEOTIDE SEQUENCE [LARGE SCALE GENOMIC DNA]</scope>
</reference>
<organism evidence="3">
    <name type="scientific">Hydatigena taeniaeformis</name>
    <name type="common">Feline tapeworm</name>
    <name type="synonym">Taenia taeniaeformis</name>
    <dbReference type="NCBI Taxonomy" id="6205"/>
    <lineage>
        <taxon>Eukaryota</taxon>
        <taxon>Metazoa</taxon>
        <taxon>Spiralia</taxon>
        <taxon>Lophotrochozoa</taxon>
        <taxon>Platyhelminthes</taxon>
        <taxon>Cestoda</taxon>
        <taxon>Eucestoda</taxon>
        <taxon>Cyclophyllidea</taxon>
        <taxon>Taeniidae</taxon>
        <taxon>Hydatigera</taxon>
    </lineage>
</organism>
<dbReference type="AlphaFoldDB" id="A0A0R3WUG9"/>
<evidence type="ECO:0000313" key="1">
    <source>
        <dbReference type="EMBL" id="VDM24826.1"/>
    </source>
</evidence>
<gene>
    <name evidence="1" type="ORF">TTAC_LOCUS4392</name>
</gene>
<sequence>MIEETKMDREMTSTRSLSPHTLLSSHVMPTTSSGAQSRSVATLTLPLRSLCRRVMRHPNLPVSLSRHSHLSVDAALNVTKSDATDNDGGTISGGGCDVIVSDEQILAYPYGTKGSESCIHNDSGKDMFETDIDDVDEFS</sequence>
<protein>
    <submittedName>
        <fullName evidence="1 3">Uncharacterized protein</fullName>
    </submittedName>
</protein>
<proteinExistence type="predicted"/>
<evidence type="ECO:0000313" key="2">
    <source>
        <dbReference type="Proteomes" id="UP000274429"/>
    </source>
</evidence>
<name>A0A0R3WUG9_HYDTA</name>
<evidence type="ECO:0000313" key="3">
    <source>
        <dbReference type="WBParaSite" id="TTAC_0000440901-mRNA-1"/>
    </source>
</evidence>
<dbReference type="WBParaSite" id="TTAC_0000440901-mRNA-1">
    <property type="protein sequence ID" value="TTAC_0000440901-mRNA-1"/>
    <property type="gene ID" value="TTAC_0000440901"/>
</dbReference>
<accession>A0A0R3WUG9</accession>